<sequence length="683" mass="72377">MYLIRQGNHAIVQAAFQQAAHEALDQLTGPTTTIPHLLGQLIPAFADCFITAIQTSESPFLLPPTLFNRIAAALPGKTPHPLPTSPSLLLASCPTDGASALVPAVSFPPPLAQVDHTSQPNASPSLSPHIPRNVPLSATPPHPTSVRGTAIPSESEVRDFSFHYTPDLTASDSTKTMPSSLPPSGGPLTTTPPGTPPLLHDVQPTPWLSQFRTKAYYNEELKSLHSRTIVLWGTGTYPKELAAEFPPNPFLSPGASNDIHPMSRFPPTSQSRMLIPASSPSSSLEITAGSVVDPVCLVTSEYNSVLSQCAQVPSTPLEEQTPGPPSSSSSMQSPPVPTAAPLIVSPPHDLPLLPSSTTDRFPAAPCSPSTRAPPKIPSGDPTPLPQESLAIHTSQRFLRLSSPRPVHGLPPSTPPRPVTRAIMAAAHSSPNTDSNHSPAPKRASSRVSGKLCPPTPSKASRTKPANNPGKSSKSKHSKSKHSKSKPGKSKPSKSKPDNDNKSTHSVKDPSSISTSDPTELPPIASPPVQSPSQYLVAQDSATTSDCSPSLHAPHVRSRSGSNPIHLVPAKHCALNEPLTSLAAGGDQSGSQPSKRQKIGPTGSFVFSLDLDSNHAVFVEQFYDHMQSYWFDEPLPPSIGNIDDERLAFVDWVHSQSGFDTPADTNMAISTLSEAYSAYRKSVL</sequence>
<feature type="compositionally biased region" description="Pro residues" evidence="1">
    <location>
        <begin position="519"/>
        <end position="529"/>
    </location>
</feature>
<feature type="compositionally biased region" description="Polar residues" evidence="1">
    <location>
        <begin position="168"/>
        <end position="177"/>
    </location>
</feature>
<dbReference type="AlphaFoldDB" id="M5G396"/>
<feature type="compositionally biased region" description="Low complexity" evidence="1">
    <location>
        <begin position="345"/>
        <end position="356"/>
    </location>
</feature>
<gene>
    <name evidence="2" type="ORF">DACRYDRAFT_115706</name>
</gene>
<evidence type="ECO:0000313" key="2">
    <source>
        <dbReference type="EMBL" id="EJU02685.1"/>
    </source>
</evidence>
<keyword evidence="3" id="KW-1185">Reference proteome</keyword>
<feature type="region of interest" description="Disordered" evidence="1">
    <location>
        <begin position="400"/>
        <end position="564"/>
    </location>
</feature>
<feature type="compositionally biased region" description="Polar residues" evidence="1">
    <location>
        <begin position="115"/>
        <end position="126"/>
    </location>
</feature>
<dbReference type="Proteomes" id="UP000030653">
    <property type="component" value="Unassembled WGS sequence"/>
</dbReference>
<organism evidence="2 3">
    <name type="scientific">Dacryopinax primogenitus (strain DJM 731)</name>
    <name type="common">Brown rot fungus</name>
    <dbReference type="NCBI Taxonomy" id="1858805"/>
    <lineage>
        <taxon>Eukaryota</taxon>
        <taxon>Fungi</taxon>
        <taxon>Dikarya</taxon>
        <taxon>Basidiomycota</taxon>
        <taxon>Agaricomycotina</taxon>
        <taxon>Dacrymycetes</taxon>
        <taxon>Dacrymycetales</taxon>
        <taxon>Dacrymycetaceae</taxon>
        <taxon>Dacryopinax</taxon>
    </lineage>
</organism>
<protein>
    <submittedName>
        <fullName evidence="2">Uncharacterized protein</fullName>
    </submittedName>
</protein>
<feature type="region of interest" description="Disordered" evidence="1">
    <location>
        <begin position="111"/>
        <end position="152"/>
    </location>
</feature>
<evidence type="ECO:0000256" key="1">
    <source>
        <dbReference type="SAM" id="MobiDB-lite"/>
    </source>
</evidence>
<dbReference type="RefSeq" id="XP_040629579.1">
    <property type="nucleotide sequence ID" value="XM_040770058.1"/>
</dbReference>
<feature type="region of interest" description="Disordered" evidence="1">
    <location>
        <begin position="313"/>
        <end position="387"/>
    </location>
</feature>
<dbReference type="EMBL" id="JH795861">
    <property type="protein sequence ID" value="EJU02685.1"/>
    <property type="molecule type" value="Genomic_DNA"/>
</dbReference>
<accession>M5G396</accession>
<feature type="compositionally biased region" description="Pro residues" evidence="1">
    <location>
        <begin position="374"/>
        <end position="384"/>
    </location>
</feature>
<proteinExistence type="predicted"/>
<evidence type="ECO:0000313" key="3">
    <source>
        <dbReference type="Proteomes" id="UP000030653"/>
    </source>
</evidence>
<dbReference type="STRING" id="1858805.M5G396"/>
<name>M5G396_DACPD</name>
<feature type="compositionally biased region" description="Basic residues" evidence="1">
    <location>
        <begin position="472"/>
        <end position="493"/>
    </location>
</feature>
<dbReference type="GeneID" id="63685120"/>
<dbReference type="OMA" id="DYEWIAN"/>
<reference evidence="2 3" key="1">
    <citation type="journal article" date="2012" name="Science">
        <title>The Paleozoic origin of enzymatic lignin decomposition reconstructed from 31 fungal genomes.</title>
        <authorList>
            <person name="Floudas D."/>
            <person name="Binder M."/>
            <person name="Riley R."/>
            <person name="Barry K."/>
            <person name="Blanchette R.A."/>
            <person name="Henrissat B."/>
            <person name="Martinez A.T."/>
            <person name="Otillar R."/>
            <person name="Spatafora J.W."/>
            <person name="Yadav J.S."/>
            <person name="Aerts A."/>
            <person name="Benoit I."/>
            <person name="Boyd A."/>
            <person name="Carlson A."/>
            <person name="Copeland A."/>
            <person name="Coutinho P.M."/>
            <person name="de Vries R.P."/>
            <person name="Ferreira P."/>
            <person name="Findley K."/>
            <person name="Foster B."/>
            <person name="Gaskell J."/>
            <person name="Glotzer D."/>
            <person name="Gorecki P."/>
            <person name="Heitman J."/>
            <person name="Hesse C."/>
            <person name="Hori C."/>
            <person name="Igarashi K."/>
            <person name="Jurgens J.A."/>
            <person name="Kallen N."/>
            <person name="Kersten P."/>
            <person name="Kohler A."/>
            <person name="Kuees U."/>
            <person name="Kumar T.K.A."/>
            <person name="Kuo A."/>
            <person name="LaButti K."/>
            <person name="Larrondo L.F."/>
            <person name="Lindquist E."/>
            <person name="Ling A."/>
            <person name="Lombard V."/>
            <person name="Lucas S."/>
            <person name="Lundell T."/>
            <person name="Martin R."/>
            <person name="McLaughlin D.J."/>
            <person name="Morgenstern I."/>
            <person name="Morin E."/>
            <person name="Murat C."/>
            <person name="Nagy L.G."/>
            <person name="Nolan M."/>
            <person name="Ohm R.A."/>
            <person name="Patyshakuliyeva A."/>
            <person name="Rokas A."/>
            <person name="Ruiz-Duenas F.J."/>
            <person name="Sabat G."/>
            <person name="Salamov A."/>
            <person name="Samejima M."/>
            <person name="Schmutz J."/>
            <person name="Slot J.C."/>
            <person name="St John F."/>
            <person name="Stenlid J."/>
            <person name="Sun H."/>
            <person name="Sun S."/>
            <person name="Syed K."/>
            <person name="Tsang A."/>
            <person name="Wiebenga A."/>
            <person name="Young D."/>
            <person name="Pisabarro A."/>
            <person name="Eastwood D.C."/>
            <person name="Martin F."/>
            <person name="Cullen D."/>
            <person name="Grigoriev I.V."/>
            <person name="Hibbett D.S."/>
        </authorList>
    </citation>
    <scope>NUCLEOTIDE SEQUENCE [LARGE SCALE GENOMIC DNA]</scope>
    <source>
        <strain evidence="2 3">DJM-731 SS1</strain>
    </source>
</reference>
<feature type="compositionally biased region" description="Polar residues" evidence="1">
    <location>
        <begin position="428"/>
        <end position="437"/>
    </location>
</feature>
<feature type="compositionally biased region" description="Polar residues" evidence="1">
    <location>
        <begin position="530"/>
        <end position="547"/>
    </location>
</feature>
<dbReference type="HOGENOM" id="CLU_402791_0_0_1"/>
<feature type="compositionally biased region" description="Polar residues" evidence="1">
    <location>
        <begin position="508"/>
        <end position="517"/>
    </location>
</feature>
<feature type="compositionally biased region" description="Basic and acidic residues" evidence="1">
    <location>
        <begin position="494"/>
        <end position="507"/>
    </location>
</feature>
<feature type="region of interest" description="Disordered" evidence="1">
    <location>
        <begin position="166"/>
        <end position="193"/>
    </location>
</feature>